<evidence type="ECO:0000256" key="9">
    <source>
        <dbReference type="HAMAP-Rule" id="MF_00169"/>
    </source>
</evidence>
<dbReference type="Proteomes" id="UP000621856">
    <property type="component" value="Unassembled WGS sequence"/>
</dbReference>
<evidence type="ECO:0000256" key="7">
    <source>
        <dbReference type="ARBA" id="ARBA00023141"/>
    </source>
</evidence>
<evidence type="ECO:0000313" key="15">
    <source>
        <dbReference type="Proteomes" id="UP000621856"/>
    </source>
</evidence>
<evidence type="ECO:0000256" key="12">
    <source>
        <dbReference type="PIRSR" id="PIRSR001399-3"/>
    </source>
</evidence>
<evidence type="ECO:0000256" key="8">
    <source>
        <dbReference type="ARBA" id="ARBA00023239"/>
    </source>
</evidence>
<feature type="binding site" evidence="9 11">
    <location>
        <position position="113"/>
    </location>
    <ligand>
        <name>substrate</name>
    </ligand>
</feature>
<feature type="site" description="Transition state stabilizer" evidence="9 12">
    <location>
        <position position="20"/>
    </location>
</feature>
<dbReference type="InterPro" id="IPR001874">
    <property type="entry name" value="DHquinase_II"/>
</dbReference>
<comment type="similarity">
    <text evidence="4 9">Belongs to the type-II 3-dehydroquinase family.</text>
</comment>
<dbReference type="InterPro" id="IPR018509">
    <property type="entry name" value="DHquinase_II_CS"/>
</dbReference>
<dbReference type="PIRSF" id="PIRSF001399">
    <property type="entry name" value="DHquinase_II"/>
    <property type="match status" value="1"/>
</dbReference>
<dbReference type="GO" id="GO:0009423">
    <property type="term" value="P:chorismate biosynthetic process"/>
    <property type="evidence" value="ECO:0007669"/>
    <property type="project" value="UniProtKB-UniRule"/>
</dbReference>
<proteinExistence type="inferred from homology"/>
<dbReference type="GO" id="GO:0003855">
    <property type="term" value="F:3-dehydroquinate dehydratase activity"/>
    <property type="evidence" value="ECO:0007669"/>
    <property type="project" value="UniProtKB-UniRule"/>
</dbReference>
<keyword evidence="9" id="KW-0028">Amino-acid biosynthesis</keyword>
<dbReference type="UniPathway" id="UPA00053">
    <property type="reaction ID" value="UER00086"/>
</dbReference>
<reference evidence="14 16" key="2">
    <citation type="submission" date="2020-02" db="EMBL/GenBank/DDBJ databases">
        <title>Genome sequence of Parvularcula flava strain NH6-79.</title>
        <authorList>
            <person name="Abdul Karim M.H."/>
            <person name="Lam M.Q."/>
            <person name="Chen S.J."/>
            <person name="Yahya A."/>
            <person name="Shahir S."/>
            <person name="Shamsir M.S."/>
            <person name="Chong C.S."/>
        </authorList>
    </citation>
    <scope>NUCLEOTIDE SEQUENCE [LARGE SCALE GENOMIC DNA]</scope>
    <source>
        <strain evidence="14 16">NH6-79</strain>
    </source>
</reference>
<dbReference type="RefSeq" id="WP_155139061.1">
    <property type="nucleotide sequence ID" value="NZ_BMGZ01000001.1"/>
</dbReference>
<evidence type="ECO:0000256" key="3">
    <source>
        <dbReference type="ARBA" id="ARBA00004902"/>
    </source>
</evidence>
<dbReference type="SUPFAM" id="SSF52304">
    <property type="entry name" value="Type II 3-dehydroquinate dehydratase"/>
    <property type="match status" value="1"/>
</dbReference>
<feature type="binding site" evidence="9 11">
    <location>
        <position position="82"/>
    </location>
    <ligand>
        <name>substrate</name>
    </ligand>
</feature>
<dbReference type="PANTHER" id="PTHR21272:SF3">
    <property type="entry name" value="CATABOLIC 3-DEHYDROQUINASE"/>
    <property type="match status" value="1"/>
</dbReference>
<keyword evidence="16" id="KW-1185">Reference proteome</keyword>
<evidence type="ECO:0000256" key="11">
    <source>
        <dbReference type="PIRSR" id="PIRSR001399-2"/>
    </source>
</evidence>
<accession>A0A8J3EPD1</accession>
<evidence type="ECO:0000256" key="10">
    <source>
        <dbReference type="PIRSR" id="PIRSR001399-1"/>
    </source>
</evidence>
<evidence type="ECO:0000313" key="16">
    <source>
        <dbReference type="Proteomes" id="UP000818603"/>
    </source>
</evidence>
<organism evidence="13 15">
    <name type="scientific">Aquisalinus luteolus</name>
    <dbReference type="NCBI Taxonomy" id="1566827"/>
    <lineage>
        <taxon>Bacteria</taxon>
        <taxon>Pseudomonadati</taxon>
        <taxon>Pseudomonadota</taxon>
        <taxon>Alphaproteobacteria</taxon>
        <taxon>Parvularculales</taxon>
        <taxon>Parvularculaceae</taxon>
        <taxon>Aquisalinus</taxon>
    </lineage>
</organism>
<dbReference type="Proteomes" id="UP000818603">
    <property type="component" value="Unassembled WGS sequence"/>
</dbReference>
<dbReference type="Gene3D" id="3.40.50.9100">
    <property type="entry name" value="Dehydroquinase, class II"/>
    <property type="match status" value="1"/>
</dbReference>
<protein>
    <recommendedName>
        <fullName evidence="6 9">3-dehydroquinate dehydratase</fullName>
        <shortName evidence="9">3-dehydroquinase</shortName>
        <ecNumber evidence="6 9">4.2.1.10</ecNumber>
    </recommendedName>
    <alternativeName>
        <fullName evidence="9">Type II DHQase</fullName>
    </alternativeName>
</protein>
<evidence type="ECO:0000256" key="5">
    <source>
        <dbReference type="ARBA" id="ARBA00011193"/>
    </source>
</evidence>
<evidence type="ECO:0000256" key="1">
    <source>
        <dbReference type="ARBA" id="ARBA00001864"/>
    </source>
</evidence>
<keyword evidence="8 9" id="KW-0456">Lyase</keyword>
<keyword evidence="7 9" id="KW-0057">Aromatic amino acid biosynthesis</keyword>
<dbReference type="Pfam" id="PF01220">
    <property type="entry name" value="DHquinase_II"/>
    <property type="match status" value="1"/>
</dbReference>
<reference evidence="13" key="3">
    <citation type="submission" date="2020-09" db="EMBL/GenBank/DDBJ databases">
        <authorList>
            <person name="Sun Q."/>
            <person name="Zhou Y."/>
        </authorList>
    </citation>
    <scope>NUCLEOTIDE SEQUENCE</scope>
    <source>
        <strain evidence="13">CGMCC 1.14984</strain>
    </source>
</reference>
<dbReference type="EMBL" id="VCJR02000001">
    <property type="protein sequence ID" value="NHK27813.1"/>
    <property type="molecule type" value="Genomic_DNA"/>
</dbReference>
<evidence type="ECO:0000256" key="4">
    <source>
        <dbReference type="ARBA" id="ARBA00011037"/>
    </source>
</evidence>
<dbReference type="GO" id="GO:0009073">
    <property type="term" value="P:aromatic amino acid family biosynthetic process"/>
    <property type="evidence" value="ECO:0007669"/>
    <property type="project" value="UniProtKB-KW"/>
</dbReference>
<evidence type="ECO:0000256" key="6">
    <source>
        <dbReference type="ARBA" id="ARBA00012060"/>
    </source>
</evidence>
<dbReference type="PANTHER" id="PTHR21272">
    <property type="entry name" value="CATABOLIC 3-DEHYDROQUINASE"/>
    <property type="match status" value="1"/>
</dbReference>
<feature type="active site" description="Proton donor" evidence="9 10">
    <location>
        <position position="102"/>
    </location>
</feature>
<comment type="pathway">
    <text evidence="3 9">Metabolic intermediate biosynthesis; chorismate biosynthesis; chorismate from D-erythrose 4-phosphate and phosphoenolpyruvate: step 3/7.</text>
</comment>
<dbReference type="HAMAP" id="MF_00169">
    <property type="entry name" value="AroQ"/>
    <property type="match status" value="1"/>
</dbReference>
<comment type="caution">
    <text evidence="13">The sequence shown here is derived from an EMBL/GenBank/DDBJ whole genome shotgun (WGS) entry which is preliminary data.</text>
</comment>
<dbReference type="GO" id="GO:0008652">
    <property type="term" value="P:amino acid biosynthetic process"/>
    <property type="evidence" value="ECO:0007669"/>
    <property type="project" value="UniProtKB-KW"/>
</dbReference>
<feature type="active site" description="Proton acceptor" evidence="9 10">
    <location>
        <position position="25"/>
    </location>
</feature>
<dbReference type="NCBIfam" id="NF003806">
    <property type="entry name" value="PRK05395.1-3"/>
    <property type="match status" value="1"/>
</dbReference>
<reference evidence="13" key="1">
    <citation type="journal article" date="2014" name="Int. J. Syst. Evol. Microbiol.">
        <title>Complete genome sequence of Corynebacterium casei LMG S-19264T (=DSM 44701T), isolated from a smear-ripened cheese.</title>
        <authorList>
            <consortium name="US DOE Joint Genome Institute (JGI-PGF)"/>
            <person name="Walter F."/>
            <person name="Albersmeier A."/>
            <person name="Kalinowski J."/>
            <person name="Ruckert C."/>
        </authorList>
    </citation>
    <scope>NUCLEOTIDE SEQUENCE</scope>
    <source>
        <strain evidence="13">CGMCC 1.14984</strain>
    </source>
</reference>
<gene>
    <name evidence="9 13" type="primary">aroQ</name>
    <name evidence="14" type="ORF">FF098_007865</name>
    <name evidence="13" type="ORF">GCM10011355_15830</name>
</gene>
<dbReference type="NCBIfam" id="NF003807">
    <property type="entry name" value="PRK05395.1-4"/>
    <property type="match status" value="1"/>
</dbReference>
<evidence type="ECO:0000313" key="14">
    <source>
        <dbReference type="EMBL" id="NHK27813.1"/>
    </source>
</evidence>
<evidence type="ECO:0000313" key="13">
    <source>
        <dbReference type="EMBL" id="GGH96585.1"/>
    </source>
</evidence>
<comment type="subunit">
    <text evidence="5 9">Homododecamer.</text>
</comment>
<name>A0A8J3EPD1_9PROT</name>
<dbReference type="GO" id="GO:0019631">
    <property type="term" value="P:quinate catabolic process"/>
    <property type="evidence" value="ECO:0007669"/>
    <property type="project" value="TreeGrafter"/>
</dbReference>
<feature type="binding site" evidence="9 11">
    <location>
        <begin position="103"/>
        <end position="104"/>
    </location>
    <ligand>
        <name>substrate</name>
    </ligand>
</feature>
<comment type="function">
    <text evidence="2 9">Catalyzes a trans-dehydration via an enolate intermediate.</text>
</comment>
<sequence>MSTPEVHILNGPNLNLLGTREPEIYGADTLADIEQMCLQVADDLGLALLFRQTNSEGMLIDWVQEAGKSAEVLIINAAGYTHTSVALHDALKALQIPAIELHLSNIHAREPFRRHSYVSAAVDGIICGFGADGYLLALDAASRLIEKA</sequence>
<dbReference type="NCBIfam" id="NF003805">
    <property type="entry name" value="PRK05395.1-2"/>
    <property type="match status" value="1"/>
</dbReference>
<dbReference type="AlphaFoldDB" id="A0A8J3EPD1"/>
<dbReference type="InterPro" id="IPR036441">
    <property type="entry name" value="DHquinase_II_sf"/>
</dbReference>
<evidence type="ECO:0000256" key="2">
    <source>
        <dbReference type="ARBA" id="ARBA00003924"/>
    </source>
</evidence>
<feature type="binding site" evidence="9 11">
    <location>
        <position position="89"/>
    </location>
    <ligand>
        <name>substrate</name>
    </ligand>
</feature>
<dbReference type="PROSITE" id="PS01029">
    <property type="entry name" value="DEHYDROQUINASE_II"/>
    <property type="match status" value="1"/>
</dbReference>
<dbReference type="EC" id="4.2.1.10" evidence="6 9"/>
<dbReference type="CDD" id="cd00466">
    <property type="entry name" value="DHQase_II"/>
    <property type="match status" value="1"/>
</dbReference>
<comment type="catalytic activity">
    <reaction evidence="1 9">
        <text>3-dehydroquinate = 3-dehydroshikimate + H2O</text>
        <dbReference type="Rhea" id="RHEA:21096"/>
        <dbReference type="ChEBI" id="CHEBI:15377"/>
        <dbReference type="ChEBI" id="CHEBI:16630"/>
        <dbReference type="ChEBI" id="CHEBI:32364"/>
        <dbReference type="EC" id="4.2.1.10"/>
    </reaction>
</comment>
<feature type="binding site" evidence="9 11">
    <location>
        <position position="76"/>
    </location>
    <ligand>
        <name>substrate</name>
    </ligand>
</feature>
<dbReference type="EMBL" id="BMGZ01000001">
    <property type="protein sequence ID" value="GGH96585.1"/>
    <property type="molecule type" value="Genomic_DNA"/>
</dbReference>
<dbReference type="NCBIfam" id="TIGR01088">
    <property type="entry name" value="aroQ"/>
    <property type="match status" value="1"/>
</dbReference>